<evidence type="ECO:0000313" key="5">
    <source>
        <dbReference type="EMBL" id="SFC46910.1"/>
    </source>
</evidence>
<name>A0A1I1JNB4_9RHOB</name>
<dbReference type="EMBL" id="FOLX01000001">
    <property type="protein sequence ID" value="SFC46910.1"/>
    <property type="molecule type" value="Genomic_DNA"/>
</dbReference>
<dbReference type="Proteomes" id="UP000231644">
    <property type="component" value="Unassembled WGS sequence"/>
</dbReference>
<keyword evidence="1" id="KW-0805">Transcription regulation</keyword>
<dbReference type="RefSeq" id="WP_093453171.1">
    <property type="nucleotide sequence ID" value="NZ_FNZG01000003.1"/>
</dbReference>
<dbReference type="PANTHER" id="PTHR33204">
    <property type="entry name" value="TRANSCRIPTIONAL REGULATOR, MARR FAMILY"/>
    <property type="match status" value="1"/>
</dbReference>
<sequence>MNIPSDPKPQGLSDALMRGDLLSAKCPSREVMKHVTSRWGVLVLIALEHGTLRFSQLRRRVGGVSERMLAQTLRWLEGDGLVLRVEYDVVPPHVEYQLTPLGREAAEKVRVLADWIEGSMPRIAAHWAEAGTGPQVEDATQA</sequence>
<evidence type="ECO:0000313" key="6">
    <source>
        <dbReference type="Proteomes" id="UP000231644"/>
    </source>
</evidence>
<protein>
    <submittedName>
        <fullName evidence="5">Transcriptional regulator, HxlR family</fullName>
    </submittedName>
</protein>
<accession>A0A1I1JNB4</accession>
<evidence type="ECO:0000256" key="1">
    <source>
        <dbReference type="ARBA" id="ARBA00023015"/>
    </source>
</evidence>
<evidence type="ECO:0000259" key="4">
    <source>
        <dbReference type="PROSITE" id="PS51118"/>
    </source>
</evidence>
<keyword evidence="6" id="KW-1185">Reference proteome</keyword>
<feature type="domain" description="HTH hxlR-type" evidence="4">
    <location>
        <begin position="26"/>
        <end position="124"/>
    </location>
</feature>
<dbReference type="STRING" id="517719.SAMN05421762_1011"/>
<dbReference type="GO" id="GO:0003677">
    <property type="term" value="F:DNA binding"/>
    <property type="evidence" value="ECO:0007669"/>
    <property type="project" value="UniProtKB-KW"/>
</dbReference>
<dbReference type="InterPro" id="IPR036388">
    <property type="entry name" value="WH-like_DNA-bd_sf"/>
</dbReference>
<dbReference type="SUPFAM" id="SSF46785">
    <property type="entry name" value="Winged helix' DNA-binding domain"/>
    <property type="match status" value="1"/>
</dbReference>
<dbReference type="PROSITE" id="PS51118">
    <property type="entry name" value="HTH_HXLR"/>
    <property type="match status" value="1"/>
</dbReference>
<dbReference type="InterPro" id="IPR002577">
    <property type="entry name" value="HTH_HxlR"/>
</dbReference>
<dbReference type="AlphaFoldDB" id="A0A1I1JNB4"/>
<dbReference type="PANTHER" id="PTHR33204:SF37">
    <property type="entry name" value="HTH-TYPE TRANSCRIPTIONAL REGULATOR YODB"/>
    <property type="match status" value="1"/>
</dbReference>
<keyword evidence="3" id="KW-0804">Transcription</keyword>
<evidence type="ECO:0000256" key="3">
    <source>
        <dbReference type="ARBA" id="ARBA00023163"/>
    </source>
</evidence>
<evidence type="ECO:0000256" key="2">
    <source>
        <dbReference type="ARBA" id="ARBA00023125"/>
    </source>
</evidence>
<dbReference type="InterPro" id="IPR036390">
    <property type="entry name" value="WH_DNA-bd_sf"/>
</dbReference>
<organism evidence="5 6">
    <name type="scientific">Pseudooceanicola nitratireducens</name>
    <dbReference type="NCBI Taxonomy" id="517719"/>
    <lineage>
        <taxon>Bacteria</taxon>
        <taxon>Pseudomonadati</taxon>
        <taxon>Pseudomonadota</taxon>
        <taxon>Alphaproteobacteria</taxon>
        <taxon>Rhodobacterales</taxon>
        <taxon>Paracoccaceae</taxon>
        <taxon>Pseudooceanicola</taxon>
    </lineage>
</organism>
<dbReference type="Pfam" id="PF01638">
    <property type="entry name" value="HxlR"/>
    <property type="match status" value="1"/>
</dbReference>
<reference evidence="5 6" key="1">
    <citation type="submission" date="2016-10" db="EMBL/GenBank/DDBJ databases">
        <authorList>
            <person name="de Groot N.N."/>
        </authorList>
    </citation>
    <scope>NUCLEOTIDE SEQUENCE [LARGE SCALE GENOMIC DNA]</scope>
    <source>
        <strain evidence="5 6">DSM 29619</strain>
    </source>
</reference>
<gene>
    <name evidence="5" type="ORF">SAMN05421762_1011</name>
</gene>
<dbReference type="OrthoDB" id="9800350at2"/>
<keyword evidence="2" id="KW-0238">DNA-binding</keyword>
<proteinExistence type="predicted"/>
<dbReference type="Gene3D" id="1.10.10.10">
    <property type="entry name" value="Winged helix-like DNA-binding domain superfamily/Winged helix DNA-binding domain"/>
    <property type="match status" value="1"/>
</dbReference>